<dbReference type="KEGG" id="ccan:109685638"/>
<dbReference type="PANTHER" id="PTHR46006">
    <property type="entry name" value="RHO GUANINE NUCLEOTIDE EXCHANGE FACTOR AT 64C, ISOFORM A"/>
    <property type="match status" value="1"/>
</dbReference>
<dbReference type="InterPro" id="IPR051480">
    <property type="entry name" value="Endocytic_GEF_Adapter"/>
</dbReference>
<organism evidence="4">
    <name type="scientific">Castor canadensis</name>
    <name type="common">American beaver</name>
    <dbReference type="NCBI Taxonomy" id="51338"/>
    <lineage>
        <taxon>Eukaryota</taxon>
        <taxon>Metazoa</taxon>
        <taxon>Chordata</taxon>
        <taxon>Craniata</taxon>
        <taxon>Vertebrata</taxon>
        <taxon>Euteleostomi</taxon>
        <taxon>Mammalia</taxon>
        <taxon>Eutheria</taxon>
        <taxon>Euarchontoglires</taxon>
        <taxon>Glires</taxon>
        <taxon>Rodentia</taxon>
        <taxon>Castorimorpha</taxon>
        <taxon>Castoridae</taxon>
        <taxon>Castor</taxon>
    </lineage>
</organism>
<dbReference type="GO" id="GO:0005737">
    <property type="term" value="C:cytoplasm"/>
    <property type="evidence" value="ECO:0007669"/>
    <property type="project" value="UniProtKB-SubCell"/>
</dbReference>
<evidence type="ECO:0000256" key="2">
    <source>
        <dbReference type="ARBA" id="ARBA00022490"/>
    </source>
</evidence>
<evidence type="ECO:0000256" key="1">
    <source>
        <dbReference type="ARBA" id="ARBA00004496"/>
    </source>
</evidence>
<dbReference type="SUPFAM" id="SSF48065">
    <property type="entry name" value="DBL homology domain (DH-domain)"/>
    <property type="match status" value="1"/>
</dbReference>
<gene>
    <name evidence="4" type="primary">LOC109685638</name>
</gene>
<dbReference type="PROSITE" id="PS50010">
    <property type="entry name" value="DH_2"/>
    <property type="match status" value="1"/>
</dbReference>
<proteinExistence type="predicted"/>
<sequence length="200" mass="22510">FSETDGRVGLSHEGEMALIFVNWKELIMSNTKLLKALRVRKKTGGEKMPVQMIGDILAAELSHMQAYIRFCSCQLNGAALLQQKTDEDADFKEFLKKLASDARCKGMPLSSFLLKPMQRITAPSDHQKCKCAAQRAHLKILENTPQSHVDHSSLKLALERAEELCSQVNEGVREKENSDRLEWIQAHVQCEGLAEVRLCC</sequence>
<dbReference type="GO" id="GO:0035025">
    <property type="term" value="P:positive regulation of Rho protein signal transduction"/>
    <property type="evidence" value="ECO:0007669"/>
    <property type="project" value="TreeGrafter"/>
</dbReference>
<name>A0A8B7UJA3_CASCN</name>
<dbReference type="SMART" id="SM00325">
    <property type="entry name" value="RhoGEF"/>
    <property type="match status" value="1"/>
</dbReference>
<feature type="domain" description="DH" evidence="3">
    <location>
        <begin position="1"/>
        <end position="171"/>
    </location>
</feature>
<dbReference type="PANTHER" id="PTHR46006:SF6">
    <property type="entry name" value="INTERSECTIN-2 ISOFORM X1"/>
    <property type="match status" value="1"/>
</dbReference>
<comment type="subcellular location">
    <subcellularLocation>
        <location evidence="1">Cytoplasm</location>
    </subcellularLocation>
</comment>
<dbReference type="RefSeq" id="XP_020018155.1">
    <property type="nucleotide sequence ID" value="XM_020162566.1"/>
</dbReference>
<evidence type="ECO:0000259" key="3">
    <source>
        <dbReference type="PROSITE" id="PS50010"/>
    </source>
</evidence>
<keyword evidence="2" id="KW-0963">Cytoplasm</keyword>
<dbReference type="InterPro" id="IPR000219">
    <property type="entry name" value="DH_dom"/>
</dbReference>
<accession>A0A8B7UJA3</accession>
<dbReference type="AlphaFoldDB" id="A0A8B7UJA3"/>
<dbReference type="Gene3D" id="1.20.900.10">
    <property type="entry name" value="Dbl homology (DH) domain"/>
    <property type="match status" value="1"/>
</dbReference>
<dbReference type="OrthoDB" id="2015333at2759"/>
<reference evidence="4" key="1">
    <citation type="submission" date="2025-08" db="UniProtKB">
        <authorList>
            <consortium name="RefSeq"/>
        </authorList>
    </citation>
    <scope>IDENTIFICATION</scope>
    <source>
        <tissue evidence="4">Leukocyte</tissue>
    </source>
</reference>
<evidence type="ECO:0000313" key="4">
    <source>
        <dbReference type="RefSeq" id="XP_020018155.1"/>
    </source>
</evidence>
<dbReference type="GO" id="GO:0005085">
    <property type="term" value="F:guanyl-nucleotide exchange factor activity"/>
    <property type="evidence" value="ECO:0007669"/>
    <property type="project" value="InterPro"/>
</dbReference>
<feature type="non-terminal residue" evidence="4">
    <location>
        <position position="1"/>
    </location>
</feature>
<dbReference type="InterPro" id="IPR035899">
    <property type="entry name" value="DBL_dom_sf"/>
</dbReference>
<protein>
    <submittedName>
        <fullName evidence="4">Intersectin-2-like</fullName>
    </submittedName>
</protein>
<dbReference type="Pfam" id="PF00621">
    <property type="entry name" value="RhoGEF"/>
    <property type="match status" value="1"/>
</dbReference>